<feature type="transmembrane region" description="Helical" evidence="5">
    <location>
        <begin position="367"/>
        <end position="387"/>
    </location>
</feature>
<name>A0A1M5DM37_9BACT</name>
<feature type="transmembrane region" description="Helical" evidence="5">
    <location>
        <begin position="207"/>
        <end position="227"/>
    </location>
</feature>
<dbReference type="Gene3D" id="1.20.1740.10">
    <property type="entry name" value="Amino acid/polyamine transporter I"/>
    <property type="match status" value="1"/>
</dbReference>
<dbReference type="OrthoDB" id="9806937at2"/>
<evidence type="ECO:0000256" key="5">
    <source>
        <dbReference type="SAM" id="Phobius"/>
    </source>
</evidence>
<feature type="transmembrane region" description="Helical" evidence="5">
    <location>
        <begin position="399"/>
        <end position="420"/>
    </location>
</feature>
<keyword evidence="7" id="KW-1185">Reference proteome</keyword>
<dbReference type="Proteomes" id="UP000184164">
    <property type="component" value="Unassembled WGS sequence"/>
</dbReference>
<dbReference type="STRING" id="1484053.SAMN05444274_107159"/>
<evidence type="ECO:0000313" key="7">
    <source>
        <dbReference type="Proteomes" id="UP000184164"/>
    </source>
</evidence>
<keyword evidence="2 5" id="KW-0812">Transmembrane</keyword>
<sequence length="455" mass="49651">MNPQDNLERKLGLFPVTNIVVANIIGAGIFTTTGYLMDFLGNPIIMLALWLIGGIIALCGALAFGELGAAFPEAGGEYTFISKLFHPLLGFLSGWLSLIVGFSAPIAASAIGFSKYLIWAFPDFQSWFLFDEIMSSEMFSRLLAIFAILLFSLLHARGMAFGAGVQNGLTLLKVVLVAGLVFAGLTIGKGNFQHLQPQSNVDFRFDFAGWKSIGLSLMFIMFAYSGWNSSTYIGSEIKNPSKVIPQSLLISTGVVALLYFLLNLFFVYAVPPEQMAGEPEIGGVAVNLAFGDFAGTIISLLISFALFSSLSAFIILGPRVYYKMARDGLFFKWVSAVHPRFKVPQNALLLQSAIAITMVLSGTFEEIMAYMGFSLGIFPILAVLGVFKLRMSGQAKLKLPGYPIAPLFFIVVNLAILVLAFCERPWESTIAILTALSGIPVFYWFKRKKEKSVNS</sequence>
<dbReference type="AlphaFoldDB" id="A0A1M5DM37"/>
<evidence type="ECO:0000256" key="4">
    <source>
        <dbReference type="ARBA" id="ARBA00023136"/>
    </source>
</evidence>
<dbReference type="PANTHER" id="PTHR11785">
    <property type="entry name" value="AMINO ACID TRANSPORTER"/>
    <property type="match status" value="1"/>
</dbReference>
<feature type="transmembrane region" description="Helical" evidence="5">
    <location>
        <begin position="248"/>
        <end position="270"/>
    </location>
</feature>
<dbReference type="PIRSF" id="PIRSF006060">
    <property type="entry name" value="AA_transporter"/>
    <property type="match status" value="1"/>
</dbReference>
<feature type="transmembrane region" description="Helical" evidence="5">
    <location>
        <begin position="138"/>
        <end position="156"/>
    </location>
</feature>
<reference evidence="6 7" key="1">
    <citation type="submission" date="2016-11" db="EMBL/GenBank/DDBJ databases">
        <authorList>
            <person name="Jaros S."/>
            <person name="Januszkiewicz K."/>
            <person name="Wedrychowicz H."/>
        </authorList>
    </citation>
    <scope>NUCLEOTIDE SEQUENCE [LARGE SCALE GENOMIC DNA]</scope>
    <source>
        <strain evidence="6 7">DSM 26910</strain>
    </source>
</reference>
<dbReference type="PANTHER" id="PTHR11785:SF512">
    <property type="entry name" value="SOBREMESA, ISOFORM B"/>
    <property type="match status" value="1"/>
</dbReference>
<evidence type="ECO:0000256" key="3">
    <source>
        <dbReference type="ARBA" id="ARBA00022989"/>
    </source>
</evidence>
<evidence type="ECO:0000313" key="6">
    <source>
        <dbReference type="EMBL" id="SHF67961.1"/>
    </source>
</evidence>
<feature type="transmembrane region" description="Helical" evidence="5">
    <location>
        <begin position="297"/>
        <end position="322"/>
    </location>
</feature>
<dbReference type="Pfam" id="PF13520">
    <property type="entry name" value="AA_permease_2"/>
    <property type="match status" value="1"/>
</dbReference>
<comment type="subcellular location">
    <subcellularLocation>
        <location evidence="1">Membrane</location>
        <topology evidence="1">Multi-pass membrane protein</topology>
    </subcellularLocation>
</comment>
<accession>A0A1M5DM37</accession>
<dbReference type="RefSeq" id="WP_073002763.1">
    <property type="nucleotide sequence ID" value="NZ_FQUM01000007.1"/>
</dbReference>
<evidence type="ECO:0000256" key="1">
    <source>
        <dbReference type="ARBA" id="ARBA00004141"/>
    </source>
</evidence>
<dbReference type="GO" id="GO:0015179">
    <property type="term" value="F:L-amino acid transmembrane transporter activity"/>
    <property type="evidence" value="ECO:0007669"/>
    <property type="project" value="TreeGrafter"/>
</dbReference>
<feature type="transmembrane region" description="Helical" evidence="5">
    <location>
        <begin position="88"/>
        <end position="118"/>
    </location>
</feature>
<feature type="transmembrane region" description="Helical" evidence="5">
    <location>
        <begin position="43"/>
        <end position="67"/>
    </location>
</feature>
<protein>
    <submittedName>
        <fullName evidence="6">Amino acid/polyamine/organocation transporter, APC superfamily</fullName>
    </submittedName>
</protein>
<dbReference type="GO" id="GO:0016020">
    <property type="term" value="C:membrane"/>
    <property type="evidence" value="ECO:0007669"/>
    <property type="project" value="UniProtKB-SubCell"/>
</dbReference>
<feature type="transmembrane region" description="Helical" evidence="5">
    <location>
        <begin position="168"/>
        <end position="187"/>
    </location>
</feature>
<feature type="transmembrane region" description="Helical" evidence="5">
    <location>
        <begin position="343"/>
        <end position="361"/>
    </location>
</feature>
<proteinExistence type="predicted"/>
<keyword evidence="3 5" id="KW-1133">Transmembrane helix</keyword>
<organism evidence="6 7">
    <name type="scientific">Mariniphaga anaerophila</name>
    <dbReference type="NCBI Taxonomy" id="1484053"/>
    <lineage>
        <taxon>Bacteria</taxon>
        <taxon>Pseudomonadati</taxon>
        <taxon>Bacteroidota</taxon>
        <taxon>Bacteroidia</taxon>
        <taxon>Marinilabiliales</taxon>
        <taxon>Prolixibacteraceae</taxon>
        <taxon>Mariniphaga</taxon>
    </lineage>
</organism>
<feature type="transmembrane region" description="Helical" evidence="5">
    <location>
        <begin position="426"/>
        <end position="445"/>
    </location>
</feature>
<dbReference type="InterPro" id="IPR002293">
    <property type="entry name" value="AA/rel_permease1"/>
</dbReference>
<gene>
    <name evidence="6" type="ORF">SAMN05444274_107159</name>
</gene>
<dbReference type="EMBL" id="FQUM01000007">
    <property type="protein sequence ID" value="SHF67961.1"/>
    <property type="molecule type" value="Genomic_DNA"/>
</dbReference>
<evidence type="ECO:0000256" key="2">
    <source>
        <dbReference type="ARBA" id="ARBA00022692"/>
    </source>
</evidence>
<keyword evidence="4 5" id="KW-0472">Membrane</keyword>
<dbReference type="InterPro" id="IPR050598">
    <property type="entry name" value="AminoAcid_Transporter"/>
</dbReference>
<feature type="transmembrane region" description="Helical" evidence="5">
    <location>
        <begin position="12"/>
        <end position="37"/>
    </location>
</feature>